<name>A0A6J4GYZ3_9ACTN</name>
<dbReference type="InterPro" id="IPR023158">
    <property type="entry name" value="YerB-like_sf"/>
</dbReference>
<accession>A0A6J4GYZ3</accession>
<dbReference type="Gene3D" id="3.50.90.10">
    <property type="entry name" value="YerB-like"/>
    <property type="match status" value="1"/>
</dbReference>
<evidence type="ECO:0000259" key="4">
    <source>
        <dbReference type="Pfam" id="PF17479"/>
    </source>
</evidence>
<sequence>MKRRTISLAVTLVLALTAACGGGGGDAADVGSVGPGPNDPPAEATPVVGRYPLTGMPATDAAKLRRPAVAVKIDNNAQARPQAGLEAADVIYEEFTEGITRFVVVFQSSDAAQVGPVRSVRPGDPGIVKPFGGPLVFSGGSPAVLDVVRTAGITQVTENDRETLKRRSGRRAPHNLYTDTGLMFRKAGAGSPPPAFSTFLAAGPPPAVPGATPALNVRLSPAPGVTAQYQWDAAANVWKRSTDGRPHTLEGGAQLSPRNVIVQYAPYVVFPPDAKVRYPEVVGSGDAVVFLAGSQIKARWNKASAGAMTTFSDAAGRPIALTPGQTWVHLQAPGSAVTVG</sequence>
<gene>
    <name evidence="5" type="ORF">AVDCRST_MAG10-51</name>
</gene>
<dbReference type="InterPro" id="IPR021416">
    <property type="entry name" value="DUF3048_N"/>
</dbReference>
<dbReference type="InterPro" id="IPR035328">
    <property type="entry name" value="DUF3048_C"/>
</dbReference>
<dbReference type="EMBL" id="CADCTB010000003">
    <property type="protein sequence ID" value="CAA9209869.1"/>
    <property type="molecule type" value="Genomic_DNA"/>
</dbReference>
<dbReference type="Pfam" id="PF17479">
    <property type="entry name" value="DUF3048_C"/>
    <property type="match status" value="1"/>
</dbReference>
<protein>
    <recommendedName>
        <fullName evidence="6">DUF3048 domain-containing protein</fullName>
    </recommendedName>
</protein>
<proteinExistence type="predicted"/>
<feature type="domain" description="DUF3048" evidence="4">
    <location>
        <begin position="227"/>
        <end position="328"/>
    </location>
</feature>
<evidence type="ECO:0000256" key="1">
    <source>
        <dbReference type="SAM" id="MobiDB-lite"/>
    </source>
</evidence>
<feature type="domain" description="DUF3048" evidence="3">
    <location>
        <begin position="53"/>
        <end position="181"/>
    </location>
</feature>
<dbReference type="PROSITE" id="PS51257">
    <property type="entry name" value="PROKAR_LIPOPROTEIN"/>
    <property type="match status" value="1"/>
</dbReference>
<evidence type="ECO:0000259" key="3">
    <source>
        <dbReference type="Pfam" id="PF11258"/>
    </source>
</evidence>
<dbReference type="AlphaFoldDB" id="A0A6J4GYZ3"/>
<evidence type="ECO:0008006" key="6">
    <source>
        <dbReference type="Google" id="ProtNLM"/>
    </source>
</evidence>
<dbReference type="SUPFAM" id="SSF159774">
    <property type="entry name" value="YerB-like"/>
    <property type="match status" value="1"/>
</dbReference>
<reference evidence="5" key="1">
    <citation type="submission" date="2020-02" db="EMBL/GenBank/DDBJ databases">
        <authorList>
            <person name="Meier V. D."/>
        </authorList>
    </citation>
    <scope>NUCLEOTIDE SEQUENCE</scope>
    <source>
        <strain evidence="5">AVDCRST_MAG10</strain>
    </source>
</reference>
<organism evidence="5">
    <name type="scientific">uncultured Acidimicrobiales bacterium</name>
    <dbReference type="NCBI Taxonomy" id="310071"/>
    <lineage>
        <taxon>Bacteria</taxon>
        <taxon>Bacillati</taxon>
        <taxon>Actinomycetota</taxon>
        <taxon>Acidimicrobiia</taxon>
        <taxon>Acidimicrobiales</taxon>
        <taxon>environmental samples</taxon>
    </lineage>
</organism>
<evidence type="ECO:0000256" key="2">
    <source>
        <dbReference type="SAM" id="SignalP"/>
    </source>
</evidence>
<evidence type="ECO:0000313" key="5">
    <source>
        <dbReference type="EMBL" id="CAA9209869.1"/>
    </source>
</evidence>
<feature type="chain" id="PRO_5026682841" description="DUF3048 domain-containing protein" evidence="2">
    <location>
        <begin position="28"/>
        <end position="340"/>
    </location>
</feature>
<feature type="region of interest" description="Disordered" evidence="1">
    <location>
        <begin position="30"/>
        <end position="50"/>
    </location>
</feature>
<dbReference type="Pfam" id="PF11258">
    <property type="entry name" value="DUF3048"/>
    <property type="match status" value="1"/>
</dbReference>
<feature type="signal peptide" evidence="2">
    <location>
        <begin position="1"/>
        <end position="27"/>
    </location>
</feature>
<keyword evidence="2" id="KW-0732">Signal</keyword>